<name>A0A8U0HPL9_9EURY</name>
<evidence type="ECO:0000313" key="2">
    <source>
        <dbReference type="EMBL" id="UPV72811.1"/>
    </source>
</evidence>
<dbReference type="Proteomes" id="UP000830729">
    <property type="component" value="Chromosome"/>
</dbReference>
<reference evidence="2 3" key="1">
    <citation type="submission" date="2022-04" db="EMBL/GenBank/DDBJ databases">
        <title>Diverse halophilic archaea isolated from saline environments.</title>
        <authorList>
            <person name="Cui H.-L."/>
        </authorList>
    </citation>
    <scope>NUCLEOTIDE SEQUENCE [LARGE SCALE GENOMIC DNA]</scope>
    <source>
        <strain evidence="2 3">XZYJT49</strain>
    </source>
</reference>
<keyword evidence="1" id="KW-1133">Transmembrane helix</keyword>
<proteinExistence type="predicted"/>
<keyword evidence="1" id="KW-0812">Transmembrane</keyword>
<organism evidence="2 3">
    <name type="scientific">Halorussus limi</name>
    <dbReference type="NCBI Taxonomy" id="2938695"/>
    <lineage>
        <taxon>Archaea</taxon>
        <taxon>Methanobacteriati</taxon>
        <taxon>Methanobacteriota</taxon>
        <taxon>Stenosarchaea group</taxon>
        <taxon>Halobacteria</taxon>
        <taxon>Halobacteriales</taxon>
        <taxon>Haladaptataceae</taxon>
        <taxon>Halorussus</taxon>
    </lineage>
</organism>
<dbReference type="KEGG" id="halx:M0R89_09640"/>
<accession>A0A8U0HPL9</accession>
<gene>
    <name evidence="2" type="ORF">M0R89_09640</name>
</gene>
<evidence type="ECO:0000313" key="3">
    <source>
        <dbReference type="Proteomes" id="UP000830729"/>
    </source>
</evidence>
<keyword evidence="1" id="KW-0472">Membrane</keyword>
<protein>
    <submittedName>
        <fullName evidence="2">Uncharacterized protein</fullName>
    </submittedName>
</protein>
<sequence>MNDALLALASNEGIFGVPHGILSSRDEWIALGIGLIAVAFAVLYDGDVDLRPFRTAAVVGIVVSLGLSVLAPPIVTDEWHVPLVVLVLALGAAYAYRRRDR</sequence>
<feature type="transmembrane region" description="Helical" evidence="1">
    <location>
        <begin position="79"/>
        <end position="96"/>
    </location>
</feature>
<dbReference type="EMBL" id="CP096659">
    <property type="protein sequence ID" value="UPV72811.1"/>
    <property type="molecule type" value="Genomic_DNA"/>
</dbReference>
<dbReference type="RefSeq" id="WP_248648870.1">
    <property type="nucleotide sequence ID" value="NZ_CP096659.1"/>
</dbReference>
<dbReference type="AlphaFoldDB" id="A0A8U0HPL9"/>
<keyword evidence="3" id="KW-1185">Reference proteome</keyword>
<evidence type="ECO:0000256" key="1">
    <source>
        <dbReference type="SAM" id="Phobius"/>
    </source>
</evidence>
<feature type="transmembrane region" description="Helical" evidence="1">
    <location>
        <begin position="56"/>
        <end position="73"/>
    </location>
</feature>
<dbReference type="GeneID" id="72185461"/>
<feature type="transmembrane region" description="Helical" evidence="1">
    <location>
        <begin position="28"/>
        <end position="44"/>
    </location>
</feature>